<proteinExistence type="inferred from homology"/>
<accession>A0A1Y1RP51</accession>
<dbReference type="Proteomes" id="UP000192359">
    <property type="component" value="Unassembled WGS sequence"/>
</dbReference>
<evidence type="ECO:0000259" key="2">
    <source>
        <dbReference type="Pfam" id="PF00535"/>
    </source>
</evidence>
<dbReference type="InterPro" id="IPR050256">
    <property type="entry name" value="Glycosyltransferase_2"/>
</dbReference>
<dbReference type="CDD" id="cd04179">
    <property type="entry name" value="DPM_DPG-synthase_like"/>
    <property type="match status" value="1"/>
</dbReference>
<dbReference type="PANTHER" id="PTHR48090">
    <property type="entry name" value="UNDECAPRENYL-PHOSPHATE 4-DEOXY-4-FORMAMIDO-L-ARABINOSE TRANSFERASE-RELATED"/>
    <property type="match status" value="1"/>
</dbReference>
<dbReference type="Gene3D" id="3.90.550.10">
    <property type="entry name" value="Spore Coat Polysaccharide Biosynthesis Protein SpsA, Chain A"/>
    <property type="match status" value="1"/>
</dbReference>
<dbReference type="EMBL" id="LXWF01000033">
    <property type="protein sequence ID" value="ORC17363.1"/>
    <property type="molecule type" value="Genomic_DNA"/>
</dbReference>
<dbReference type="RefSeq" id="WP_083091847.1">
    <property type="nucleotide sequence ID" value="NZ_LXWF01000033.1"/>
</dbReference>
<protein>
    <submittedName>
        <fullName evidence="3">Glycosyl transferase family 2</fullName>
    </submittedName>
</protein>
<keyword evidence="4" id="KW-1185">Reference proteome</keyword>
<dbReference type="InterPro" id="IPR029044">
    <property type="entry name" value="Nucleotide-diphossugar_trans"/>
</dbReference>
<comment type="caution">
    <text evidence="3">The sequence shown here is derived from an EMBL/GenBank/DDBJ whole genome shotgun (WGS) entry which is preliminary data.</text>
</comment>
<evidence type="ECO:0000256" key="1">
    <source>
        <dbReference type="ARBA" id="ARBA00006739"/>
    </source>
</evidence>
<evidence type="ECO:0000313" key="3">
    <source>
        <dbReference type="EMBL" id="ORC17363.1"/>
    </source>
</evidence>
<name>A0A1Y1RP51_9MICC</name>
<dbReference type="InterPro" id="IPR001173">
    <property type="entry name" value="Glyco_trans_2-like"/>
</dbReference>
<gene>
    <name evidence="3" type="ORF">A7979_02865</name>
</gene>
<dbReference type="PANTHER" id="PTHR48090:SF7">
    <property type="entry name" value="RFBJ PROTEIN"/>
    <property type="match status" value="1"/>
</dbReference>
<keyword evidence="3" id="KW-0808">Transferase</keyword>
<dbReference type="SUPFAM" id="SSF53448">
    <property type="entry name" value="Nucleotide-diphospho-sugar transferases"/>
    <property type="match status" value="1"/>
</dbReference>
<dbReference type="OrthoDB" id="9810303at2"/>
<sequence>MNSSSTPADEPRTLIIMPAWNEEEVIGGTITELYRMMPEIDLLVVNDGSTDRTSQIAREAGAFVIDLPYNMGIGGALRTGYKYARRMNYDRAIQVDADGQHDPKGIRTVLAGLDDGTDISIGSRFAEATNYKVRGPRKWAMVVLAFLFTKISGEKFTDATSGFRAANRRAIAQYCEHLPAEYLGDCIDACVMAIRAGLTVKQVPVEMRERQAGTPSSNPWKSAIYLVRSFFSFGMSMTRSKTSVGGQ</sequence>
<reference evidence="3 4" key="1">
    <citation type="submission" date="2016-05" db="EMBL/GenBank/DDBJ databases">
        <title>Draft genome sequence of a porcine commensal Rothia nasimurium.</title>
        <authorList>
            <person name="Gaiser R.A."/>
            <person name="Van Baarlen P."/>
            <person name="Wells J.M."/>
        </authorList>
    </citation>
    <scope>NUCLEOTIDE SEQUENCE [LARGE SCALE GENOMIC DNA]</scope>
    <source>
        <strain evidence="3 4">PT-32</strain>
    </source>
</reference>
<dbReference type="GO" id="GO:0016740">
    <property type="term" value="F:transferase activity"/>
    <property type="evidence" value="ECO:0007669"/>
    <property type="project" value="UniProtKB-KW"/>
</dbReference>
<evidence type="ECO:0000313" key="4">
    <source>
        <dbReference type="Proteomes" id="UP000192359"/>
    </source>
</evidence>
<dbReference type="Pfam" id="PF00535">
    <property type="entry name" value="Glycos_transf_2"/>
    <property type="match status" value="1"/>
</dbReference>
<feature type="domain" description="Glycosyltransferase 2-like" evidence="2">
    <location>
        <begin position="15"/>
        <end position="173"/>
    </location>
</feature>
<comment type="similarity">
    <text evidence="1">Belongs to the glycosyltransferase 2 family.</text>
</comment>
<organism evidence="3 4">
    <name type="scientific">Rothia nasimurium</name>
    <dbReference type="NCBI Taxonomy" id="85336"/>
    <lineage>
        <taxon>Bacteria</taxon>
        <taxon>Bacillati</taxon>
        <taxon>Actinomycetota</taxon>
        <taxon>Actinomycetes</taxon>
        <taxon>Micrococcales</taxon>
        <taxon>Micrococcaceae</taxon>
        <taxon>Rothia</taxon>
    </lineage>
</organism>
<dbReference type="AlphaFoldDB" id="A0A1Y1RP51"/>